<evidence type="ECO:0000313" key="1">
    <source>
        <dbReference type="EMBL" id="XCI27805.1"/>
    </source>
</evidence>
<accession>A0AAU8HQX6</accession>
<protein>
    <recommendedName>
        <fullName evidence="2">Stage III sporulation protein AG</fullName>
    </recommendedName>
</protein>
<sequence>MDNKIFKNLKEQFVSNKLLGILCILGIVLLVLSRMLTGSDKTTVQPSADVEYEITESYEEKIQQELEEILSSISGVGKAKVMVTLDTGNEKVVAKNITESERATLEEDTEGGIREIVDYNYKGELVILRKTAGDEPLVIKEIKPKVRGVLVVCPGGGNPNIQKQVIRAVQGVLDIPTYRINVMPKK</sequence>
<name>A0AAU8HQX6_9FIRM</name>
<reference evidence="1" key="2">
    <citation type="submission" date="2024-06" db="EMBL/GenBank/DDBJ databases">
        <authorList>
            <person name="Petrova K.O."/>
            <person name="Toshchakov S.V."/>
            <person name="Boltjanskaja Y.V."/>
            <person name="Kevbrin V.V."/>
        </authorList>
    </citation>
    <scope>NUCLEOTIDE SEQUENCE</scope>
    <source>
        <strain evidence="1">Z-710</strain>
    </source>
</reference>
<dbReference type="EMBL" id="CP159485">
    <property type="protein sequence ID" value="XCI27805.1"/>
    <property type="molecule type" value="Genomic_DNA"/>
</dbReference>
<dbReference type="RefSeq" id="WP_353892382.1">
    <property type="nucleotide sequence ID" value="NZ_CP159485.1"/>
</dbReference>
<dbReference type="AlphaFoldDB" id="A0AAU8HQX6"/>
<proteinExistence type="predicted"/>
<organism evidence="1">
    <name type="scientific">Proteinivorax hydrogeniformans</name>
    <dbReference type="NCBI Taxonomy" id="1826727"/>
    <lineage>
        <taxon>Bacteria</taxon>
        <taxon>Bacillati</taxon>
        <taxon>Bacillota</taxon>
        <taxon>Clostridia</taxon>
        <taxon>Eubacteriales</taxon>
        <taxon>Proteinivoracaceae</taxon>
        <taxon>Proteinivorax</taxon>
    </lineage>
</organism>
<gene>
    <name evidence="1" type="ORF">PRVXH_001728</name>
</gene>
<evidence type="ECO:0008006" key="2">
    <source>
        <dbReference type="Google" id="ProtNLM"/>
    </source>
</evidence>
<reference evidence="1" key="1">
    <citation type="journal article" date="2018" name="Antonie Van Leeuwenhoek">
        <title>Proteinivorax hydrogeniformans sp. nov., an anaerobic, haloalkaliphilic bacterium fermenting proteinaceous compounds with high hydrogen production.</title>
        <authorList>
            <person name="Boltyanskaya Y."/>
            <person name="Detkova E."/>
            <person name="Pimenov N."/>
            <person name="Kevbrin V."/>
        </authorList>
    </citation>
    <scope>NUCLEOTIDE SEQUENCE</scope>
    <source>
        <strain evidence="1">Z-710</strain>
    </source>
</reference>